<dbReference type="EMBL" id="NGAF01000005">
    <property type="protein sequence ID" value="OXR45021.1"/>
    <property type="molecule type" value="Genomic_DNA"/>
</dbReference>
<dbReference type="RefSeq" id="WP_083871019.1">
    <property type="nucleotide sequence ID" value="NZ_JAAXOR010000002.1"/>
</dbReference>
<dbReference type="Pfam" id="PF03029">
    <property type="entry name" value="ATP_bind_1"/>
    <property type="match status" value="1"/>
</dbReference>
<gene>
    <name evidence="5" type="ORF">B7C42_02978</name>
</gene>
<dbReference type="InterPro" id="IPR027417">
    <property type="entry name" value="P-loop_NTPase"/>
</dbReference>
<keyword evidence="4" id="KW-0342">GTP-binding</keyword>
<evidence type="ECO:0000256" key="1">
    <source>
        <dbReference type="ARBA" id="ARBA00005290"/>
    </source>
</evidence>
<evidence type="ECO:0000256" key="2">
    <source>
        <dbReference type="ARBA" id="ARBA00022741"/>
    </source>
</evidence>
<dbReference type="AlphaFoldDB" id="A0A231H818"/>
<organism evidence="5 6">
    <name type="scientific">Nocardia cerradoensis</name>
    <dbReference type="NCBI Taxonomy" id="85688"/>
    <lineage>
        <taxon>Bacteria</taxon>
        <taxon>Bacillati</taxon>
        <taxon>Actinomycetota</taxon>
        <taxon>Actinomycetes</taxon>
        <taxon>Mycobacteriales</taxon>
        <taxon>Nocardiaceae</taxon>
        <taxon>Nocardia</taxon>
    </lineage>
</organism>
<dbReference type="Proteomes" id="UP000215506">
    <property type="component" value="Unassembled WGS sequence"/>
</dbReference>
<dbReference type="CDD" id="cd00882">
    <property type="entry name" value="Ras_like_GTPase"/>
    <property type="match status" value="1"/>
</dbReference>
<dbReference type="PANTHER" id="PTHR42708">
    <property type="entry name" value="ATP/GTP-BINDING PROTEIN-RELATED"/>
    <property type="match status" value="1"/>
</dbReference>
<dbReference type="SUPFAM" id="SSF52540">
    <property type="entry name" value="P-loop containing nucleoside triphosphate hydrolases"/>
    <property type="match status" value="1"/>
</dbReference>
<name>A0A231H818_9NOCA</name>
<dbReference type="GO" id="GO:0016787">
    <property type="term" value="F:hydrolase activity"/>
    <property type="evidence" value="ECO:0007669"/>
    <property type="project" value="UniProtKB-KW"/>
</dbReference>
<evidence type="ECO:0000256" key="3">
    <source>
        <dbReference type="ARBA" id="ARBA00022801"/>
    </source>
</evidence>
<comment type="caution">
    <text evidence="5">The sequence shown here is derived from an EMBL/GenBank/DDBJ whole genome shotgun (WGS) entry which is preliminary data.</text>
</comment>
<keyword evidence="6" id="KW-1185">Reference proteome</keyword>
<sequence>MGSALSPSERPTALSERPAAVTDRTVDYVPETVTRSVKLLVAGNFGVGKTTFVSSVSEIRPLRTEETITEASVGIDDMAGLPGKQTTTVAMDFGRITLNPQLALYLFGTPGQRRFLPLWEELANGALGALVLVDTRRIDKADEVLSILEERGVPYSVAINEFDGAHRFPLSEIRDALDLEPGTPLTALDARDRGTCLRSLITLVEFLFHRLEPRS</sequence>
<comment type="similarity">
    <text evidence="1">Belongs to the GPN-loop GTPase family.</text>
</comment>
<proteinExistence type="inferred from homology"/>
<dbReference type="GO" id="GO:0005525">
    <property type="term" value="F:GTP binding"/>
    <property type="evidence" value="ECO:0007669"/>
    <property type="project" value="UniProtKB-KW"/>
</dbReference>
<dbReference type="Gene3D" id="3.40.50.300">
    <property type="entry name" value="P-loop containing nucleotide triphosphate hydrolases"/>
    <property type="match status" value="1"/>
</dbReference>
<reference evidence="5 6" key="1">
    <citation type="submission" date="2017-07" db="EMBL/GenBank/DDBJ databases">
        <title>First draft Genome Sequence of Nocardia cerradoensis isolated from human infection.</title>
        <authorList>
            <person name="Carrasco G."/>
        </authorList>
    </citation>
    <scope>NUCLEOTIDE SEQUENCE [LARGE SCALE GENOMIC DNA]</scope>
    <source>
        <strain evidence="5 6">CNM20130759</strain>
    </source>
</reference>
<evidence type="ECO:0000313" key="5">
    <source>
        <dbReference type="EMBL" id="OXR45021.1"/>
    </source>
</evidence>
<protein>
    <submittedName>
        <fullName evidence="5">Uncharacterized protein</fullName>
    </submittedName>
</protein>
<dbReference type="InterPro" id="IPR052705">
    <property type="entry name" value="Gliding_Motility_GTPase"/>
</dbReference>
<accession>A0A231H818</accession>
<evidence type="ECO:0000313" key="6">
    <source>
        <dbReference type="Proteomes" id="UP000215506"/>
    </source>
</evidence>
<keyword evidence="2" id="KW-0547">Nucleotide-binding</keyword>
<dbReference type="InterPro" id="IPR004130">
    <property type="entry name" value="Gpn"/>
</dbReference>
<keyword evidence="3" id="KW-0378">Hydrolase</keyword>
<dbReference type="PANTHER" id="PTHR42708:SF1">
    <property type="entry name" value="GLIDING MOTILITY PROTEIN MGLA"/>
    <property type="match status" value="1"/>
</dbReference>
<evidence type="ECO:0000256" key="4">
    <source>
        <dbReference type="ARBA" id="ARBA00023134"/>
    </source>
</evidence>